<proteinExistence type="predicted"/>
<gene>
    <name evidence="1" type="ORF">S01H1_30548</name>
</gene>
<reference evidence="1" key="1">
    <citation type="journal article" date="2014" name="Front. Microbiol.">
        <title>High frequency of phylogenetically diverse reductive dehalogenase-homologous genes in deep subseafloor sedimentary metagenomes.</title>
        <authorList>
            <person name="Kawai M."/>
            <person name="Futagami T."/>
            <person name="Toyoda A."/>
            <person name="Takaki Y."/>
            <person name="Nishi S."/>
            <person name="Hori S."/>
            <person name="Arai W."/>
            <person name="Tsubouchi T."/>
            <person name="Morono Y."/>
            <person name="Uchiyama I."/>
            <person name="Ito T."/>
            <person name="Fujiyama A."/>
            <person name="Inagaki F."/>
            <person name="Takami H."/>
        </authorList>
    </citation>
    <scope>NUCLEOTIDE SEQUENCE</scope>
    <source>
        <strain evidence="1">Expedition CK06-06</strain>
    </source>
</reference>
<comment type="caution">
    <text evidence="1">The sequence shown here is derived from an EMBL/GenBank/DDBJ whole genome shotgun (WGS) entry which is preliminary data.</text>
</comment>
<dbReference type="EMBL" id="BARS01018807">
    <property type="protein sequence ID" value="GAF85941.1"/>
    <property type="molecule type" value="Genomic_DNA"/>
</dbReference>
<protein>
    <submittedName>
        <fullName evidence="1">Uncharacterized protein</fullName>
    </submittedName>
</protein>
<evidence type="ECO:0000313" key="1">
    <source>
        <dbReference type="EMBL" id="GAF85941.1"/>
    </source>
</evidence>
<name>X0TF62_9ZZZZ</name>
<dbReference type="AlphaFoldDB" id="X0TF62"/>
<sequence length="29" mass="3388">GPSKNVLGKQISSRRKFLVDRFYFFNSVP</sequence>
<organism evidence="1">
    <name type="scientific">marine sediment metagenome</name>
    <dbReference type="NCBI Taxonomy" id="412755"/>
    <lineage>
        <taxon>unclassified sequences</taxon>
        <taxon>metagenomes</taxon>
        <taxon>ecological metagenomes</taxon>
    </lineage>
</organism>
<feature type="non-terminal residue" evidence="1">
    <location>
        <position position="1"/>
    </location>
</feature>
<accession>X0TF62</accession>